<accession>A0AAV7VT66</accession>
<name>A0AAV7VT66_PLEWA</name>
<keyword evidence="3" id="KW-1185">Reference proteome</keyword>
<feature type="region of interest" description="Disordered" evidence="1">
    <location>
        <begin position="76"/>
        <end position="101"/>
    </location>
</feature>
<evidence type="ECO:0000313" key="2">
    <source>
        <dbReference type="EMBL" id="KAJ1203528.1"/>
    </source>
</evidence>
<evidence type="ECO:0000256" key="1">
    <source>
        <dbReference type="SAM" id="MobiDB-lite"/>
    </source>
</evidence>
<dbReference type="AlphaFoldDB" id="A0AAV7VT66"/>
<comment type="caution">
    <text evidence="2">The sequence shown here is derived from an EMBL/GenBank/DDBJ whole genome shotgun (WGS) entry which is preliminary data.</text>
</comment>
<dbReference type="Proteomes" id="UP001066276">
    <property type="component" value="Chromosome 2_1"/>
</dbReference>
<reference evidence="2" key="1">
    <citation type="journal article" date="2022" name="bioRxiv">
        <title>Sequencing and chromosome-scale assembly of the giantPleurodeles waltlgenome.</title>
        <authorList>
            <person name="Brown T."/>
            <person name="Elewa A."/>
            <person name="Iarovenko S."/>
            <person name="Subramanian E."/>
            <person name="Araus A.J."/>
            <person name="Petzold A."/>
            <person name="Susuki M."/>
            <person name="Suzuki K.-i.T."/>
            <person name="Hayashi T."/>
            <person name="Toyoda A."/>
            <person name="Oliveira C."/>
            <person name="Osipova E."/>
            <person name="Leigh N.D."/>
            <person name="Simon A."/>
            <person name="Yun M.H."/>
        </authorList>
    </citation>
    <scope>NUCLEOTIDE SEQUENCE</scope>
    <source>
        <strain evidence="2">20211129_DDA</strain>
        <tissue evidence="2">Liver</tissue>
    </source>
</reference>
<organism evidence="2 3">
    <name type="scientific">Pleurodeles waltl</name>
    <name type="common">Iberian ribbed newt</name>
    <dbReference type="NCBI Taxonomy" id="8319"/>
    <lineage>
        <taxon>Eukaryota</taxon>
        <taxon>Metazoa</taxon>
        <taxon>Chordata</taxon>
        <taxon>Craniata</taxon>
        <taxon>Vertebrata</taxon>
        <taxon>Euteleostomi</taxon>
        <taxon>Amphibia</taxon>
        <taxon>Batrachia</taxon>
        <taxon>Caudata</taxon>
        <taxon>Salamandroidea</taxon>
        <taxon>Salamandridae</taxon>
        <taxon>Pleurodelinae</taxon>
        <taxon>Pleurodeles</taxon>
    </lineage>
</organism>
<proteinExistence type="predicted"/>
<gene>
    <name evidence="2" type="ORF">NDU88_007313</name>
</gene>
<dbReference type="EMBL" id="JANPWB010000003">
    <property type="protein sequence ID" value="KAJ1203528.1"/>
    <property type="molecule type" value="Genomic_DNA"/>
</dbReference>
<protein>
    <submittedName>
        <fullName evidence="2">Uncharacterized protein</fullName>
    </submittedName>
</protein>
<evidence type="ECO:0000313" key="3">
    <source>
        <dbReference type="Proteomes" id="UP001066276"/>
    </source>
</evidence>
<sequence>MISNTADIKRSVIGKEESIQAAISPMGGGVTRKYPRAPAIWGRDLGVRRSPHALPHGPIAMPLLWLPGLSSLPARSRGLQDPSAGFAGAQDGRIPSPGALL</sequence>